<dbReference type="KEGG" id="pob:LPB03_11330"/>
<name>A0A1B8TSL8_9FLAO</name>
<protein>
    <submittedName>
        <fullName evidence="2">Alpha/beta hydrolase</fullName>
    </submittedName>
</protein>
<reference evidence="3" key="1">
    <citation type="submission" date="2016-02" db="EMBL/GenBank/DDBJ databases">
        <authorList>
            <person name="Shin S.-K."/>
            <person name="Yi H."/>
            <person name="Kim E."/>
        </authorList>
    </citation>
    <scope>NUCLEOTIDE SEQUENCE [LARGE SCALE GENOMIC DNA]</scope>
    <source>
        <strain evidence="3">LPB0003</strain>
    </source>
</reference>
<dbReference type="InterPro" id="IPR029058">
    <property type="entry name" value="AB_hydrolase_fold"/>
</dbReference>
<keyword evidence="2" id="KW-0378">Hydrolase</keyword>
<dbReference type="PRINTS" id="PR00111">
    <property type="entry name" value="ABHYDROLASE"/>
</dbReference>
<dbReference type="SUPFAM" id="SSF53474">
    <property type="entry name" value="alpha/beta-Hydrolases"/>
    <property type="match status" value="1"/>
</dbReference>
<dbReference type="Pfam" id="PF00561">
    <property type="entry name" value="Abhydrolase_1"/>
    <property type="match status" value="1"/>
</dbReference>
<gene>
    <name evidence="2" type="ORF">LPB3_11340</name>
</gene>
<dbReference type="InterPro" id="IPR050266">
    <property type="entry name" value="AB_hydrolase_sf"/>
</dbReference>
<keyword evidence="3" id="KW-1185">Reference proteome</keyword>
<dbReference type="OrthoDB" id="252464at2"/>
<comment type="caution">
    <text evidence="2">The sequence shown here is derived from an EMBL/GenBank/DDBJ whole genome shotgun (WGS) entry which is preliminary data.</text>
</comment>
<evidence type="ECO:0000313" key="2">
    <source>
        <dbReference type="EMBL" id="OBY62736.1"/>
    </source>
</evidence>
<dbReference type="GO" id="GO:0016787">
    <property type="term" value="F:hydrolase activity"/>
    <property type="evidence" value="ECO:0007669"/>
    <property type="project" value="UniProtKB-KW"/>
</dbReference>
<dbReference type="Proteomes" id="UP000092584">
    <property type="component" value="Unassembled WGS sequence"/>
</dbReference>
<dbReference type="InterPro" id="IPR000073">
    <property type="entry name" value="AB_hydrolase_1"/>
</dbReference>
<dbReference type="STRING" id="1774273.LPB03_11330"/>
<evidence type="ECO:0000259" key="1">
    <source>
        <dbReference type="Pfam" id="PF00561"/>
    </source>
</evidence>
<proteinExistence type="predicted"/>
<feature type="domain" description="AB hydrolase-1" evidence="1">
    <location>
        <begin position="22"/>
        <end position="246"/>
    </location>
</feature>
<dbReference type="AlphaFoldDB" id="A0A1B8TSL8"/>
<dbReference type="PANTHER" id="PTHR43798">
    <property type="entry name" value="MONOACYLGLYCEROL LIPASE"/>
    <property type="match status" value="1"/>
</dbReference>
<accession>A0A1B8TSL8</accession>
<sequence length="261" mass="29059">MQKSILFKNANISFSDEGKGTAVVLIHGFLENSTMWKNIIPALVNNNRIITVDILGHGKSDCLGYVHSMELFAEAIETVLKHLKIRKYILVGHSLGGYISLALAKNNPTKIKGLCLLNSTSNADSEALKIRRIRANKMAQNNFENLVKMSFSNLFSLESRTTFKEEIKLALQEALKTPVQGYIAASEGMRIRPNRNHILSENNFKKLIIVGEKDPVLDAKTAILESEKTNAELKVLSGGHMSHIENREELIGVLKAFIKDC</sequence>
<dbReference type="EMBL" id="LSFM01000023">
    <property type="protein sequence ID" value="OBY62736.1"/>
    <property type="molecule type" value="Genomic_DNA"/>
</dbReference>
<organism evidence="2 3">
    <name type="scientific">Polaribacter vadi</name>
    <dbReference type="NCBI Taxonomy" id="1774273"/>
    <lineage>
        <taxon>Bacteria</taxon>
        <taxon>Pseudomonadati</taxon>
        <taxon>Bacteroidota</taxon>
        <taxon>Flavobacteriia</taxon>
        <taxon>Flavobacteriales</taxon>
        <taxon>Flavobacteriaceae</taxon>
    </lineage>
</organism>
<evidence type="ECO:0000313" key="3">
    <source>
        <dbReference type="Proteomes" id="UP000092584"/>
    </source>
</evidence>
<dbReference type="Gene3D" id="3.40.50.1820">
    <property type="entry name" value="alpha/beta hydrolase"/>
    <property type="match status" value="1"/>
</dbReference>